<evidence type="ECO:0000313" key="4">
    <source>
        <dbReference type="Proteomes" id="UP000198851"/>
    </source>
</evidence>
<dbReference type="STRING" id="1280847.SAMN04488036_10520"/>
<dbReference type="InterPro" id="IPR025711">
    <property type="entry name" value="PepSY"/>
</dbReference>
<sequence length="110" mass="11696">MKIAAFTSIVAVAGTLFAVQAVAETDALPPLSSPLTFDQAIAIALDHAPGQIVEIGLEREAEDVVIDIEVLNDAGEEVEFLLDAQTGEILATWTDDDINDDMVNENDPDS</sequence>
<dbReference type="Gene3D" id="3.10.450.40">
    <property type="match status" value="1"/>
</dbReference>
<dbReference type="EMBL" id="FOSZ01000005">
    <property type="protein sequence ID" value="SFL09805.1"/>
    <property type="molecule type" value="Genomic_DNA"/>
</dbReference>
<reference evidence="4" key="1">
    <citation type="submission" date="2016-10" db="EMBL/GenBank/DDBJ databases">
        <authorList>
            <person name="Varghese N."/>
            <person name="Submissions S."/>
        </authorList>
    </citation>
    <scope>NUCLEOTIDE SEQUENCE [LARGE SCALE GENOMIC DNA]</scope>
    <source>
        <strain evidence="4">DSM 28453</strain>
    </source>
</reference>
<name>A0A1I4EVN2_9RHOB</name>
<dbReference type="RefSeq" id="WP_170846744.1">
    <property type="nucleotide sequence ID" value="NZ_FOSZ01000005.1"/>
</dbReference>
<proteinExistence type="predicted"/>
<feature type="domain" description="PepSY" evidence="2">
    <location>
        <begin position="34"/>
        <end position="93"/>
    </location>
</feature>
<keyword evidence="4" id="KW-1185">Reference proteome</keyword>
<feature type="signal peptide" evidence="1">
    <location>
        <begin position="1"/>
        <end position="23"/>
    </location>
</feature>
<organism evidence="3 4">
    <name type="scientific">Shimia haliotis</name>
    <dbReference type="NCBI Taxonomy" id="1280847"/>
    <lineage>
        <taxon>Bacteria</taxon>
        <taxon>Pseudomonadati</taxon>
        <taxon>Pseudomonadota</taxon>
        <taxon>Alphaproteobacteria</taxon>
        <taxon>Rhodobacterales</taxon>
        <taxon>Roseobacteraceae</taxon>
    </lineage>
</organism>
<dbReference type="Pfam" id="PF03413">
    <property type="entry name" value="PepSY"/>
    <property type="match status" value="1"/>
</dbReference>
<evidence type="ECO:0000259" key="2">
    <source>
        <dbReference type="Pfam" id="PF03413"/>
    </source>
</evidence>
<gene>
    <name evidence="3" type="ORF">SAMN04488036_10520</name>
</gene>
<dbReference type="AlphaFoldDB" id="A0A1I4EVN2"/>
<dbReference type="Proteomes" id="UP000198851">
    <property type="component" value="Unassembled WGS sequence"/>
</dbReference>
<keyword evidence="1" id="KW-0732">Signal</keyword>
<feature type="chain" id="PRO_5011521544" evidence="1">
    <location>
        <begin position="24"/>
        <end position="110"/>
    </location>
</feature>
<protein>
    <submittedName>
        <fullName evidence="3">Peptidase propeptide and YPEB domain-containing protein</fullName>
    </submittedName>
</protein>
<accession>A0A1I4EVN2</accession>
<evidence type="ECO:0000313" key="3">
    <source>
        <dbReference type="EMBL" id="SFL09805.1"/>
    </source>
</evidence>
<evidence type="ECO:0000256" key="1">
    <source>
        <dbReference type="SAM" id="SignalP"/>
    </source>
</evidence>